<dbReference type="GO" id="GO:0008033">
    <property type="term" value="P:tRNA processing"/>
    <property type="evidence" value="ECO:0007669"/>
    <property type="project" value="UniProtKB-KW"/>
</dbReference>
<dbReference type="InterPro" id="IPR050188">
    <property type="entry name" value="RluA_PseudoU_synthase"/>
</dbReference>
<organism evidence="11 12">
    <name type="scientific">Ferrimonas aestuarii</name>
    <dbReference type="NCBI Taxonomy" id="2569539"/>
    <lineage>
        <taxon>Bacteria</taxon>
        <taxon>Pseudomonadati</taxon>
        <taxon>Pseudomonadota</taxon>
        <taxon>Gammaproteobacteria</taxon>
        <taxon>Alteromonadales</taxon>
        <taxon>Ferrimonadaceae</taxon>
        <taxon>Ferrimonas</taxon>
    </lineage>
</organism>
<evidence type="ECO:0000256" key="8">
    <source>
        <dbReference type="ARBA" id="ARBA00041975"/>
    </source>
</evidence>
<reference evidence="11 12" key="1">
    <citation type="submission" date="2019-04" db="EMBL/GenBank/DDBJ databases">
        <authorList>
            <person name="Hwang J.C."/>
        </authorList>
    </citation>
    <scope>NUCLEOTIDE SEQUENCE [LARGE SCALE GENOMIC DNA]</scope>
    <source>
        <strain evidence="11 12">IMCC35002</strain>
    </source>
</reference>
<protein>
    <recommendedName>
        <fullName evidence="6">tRNA pseudouridine synthase C</fullName>
        <ecNumber evidence="5">5.4.99.26</ecNumber>
    </recommendedName>
    <alternativeName>
        <fullName evidence="8">tRNA pseudouridine(65) synthase</fullName>
    </alternativeName>
    <alternativeName>
        <fullName evidence="9">tRNA pseudouridylate synthase C</fullName>
    </alternativeName>
    <alternativeName>
        <fullName evidence="7">tRNA-uridine isomerase C</fullName>
    </alternativeName>
</protein>
<dbReference type="EMBL" id="SWCJ01000020">
    <property type="protein sequence ID" value="TKB50791.1"/>
    <property type="molecule type" value="Genomic_DNA"/>
</dbReference>
<dbReference type="OrthoDB" id="9785808at2"/>
<dbReference type="GO" id="GO:0000455">
    <property type="term" value="P:enzyme-directed rRNA pseudouridine synthesis"/>
    <property type="evidence" value="ECO:0007669"/>
    <property type="project" value="TreeGrafter"/>
</dbReference>
<accession>A0A4U1BHM7</accession>
<evidence type="ECO:0000256" key="1">
    <source>
        <dbReference type="ARBA" id="ARBA00022694"/>
    </source>
</evidence>
<evidence type="ECO:0000256" key="5">
    <source>
        <dbReference type="ARBA" id="ARBA00038943"/>
    </source>
</evidence>
<evidence type="ECO:0000256" key="9">
    <source>
        <dbReference type="ARBA" id="ARBA00043049"/>
    </source>
</evidence>
<dbReference type="PANTHER" id="PTHR21600">
    <property type="entry name" value="MITOCHONDRIAL RNA PSEUDOURIDINE SYNTHASE"/>
    <property type="match status" value="1"/>
</dbReference>
<name>A0A4U1BHM7_9GAMM</name>
<keyword evidence="1" id="KW-0819">tRNA processing</keyword>
<dbReference type="InterPro" id="IPR006224">
    <property type="entry name" value="PsdUridine_synth_RluA-like_CS"/>
</dbReference>
<evidence type="ECO:0000313" key="12">
    <source>
        <dbReference type="Proteomes" id="UP000305675"/>
    </source>
</evidence>
<dbReference type="Proteomes" id="UP000305675">
    <property type="component" value="Unassembled WGS sequence"/>
</dbReference>
<evidence type="ECO:0000256" key="6">
    <source>
        <dbReference type="ARBA" id="ARBA00040675"/>
    </source>
</evidence>
<dbReference type="AlphaFoldDB" id="A0A4U1BHM7"/>
<evidence type="ECO:0000256" key="3">
    <source>
        <dbReference type="ARBA" id="ARBA00036607"/>
    </source>
</evidence>
<dbReference type="PROSITE" id="PS01129">
    <property type="entry name" value="PSI_RLU"/>
    <property type="match status" value="1"/>
</dbReference>
<evidence type="ECO:0000259" key="10">
    <source>
        <dbReference type="Pfam" id="PF00849"/>
    </source>
</evidence>
<keyword evidence="12" id="KW-1185">Reference proteome</keyword>
<dbReference type="GO" id="GO:0003723">
    <property type="term" value="F:RNA binding"/>
    <property type="evidence" value="ECO:0007669"/>
    <property type="project" value="InterPro"/>
</dbReference>
<evidence type="ECO:0000256" key="2">
    <source>
        <dbReference type="ARBA" id="ARBA00023235"/>
    </source>
</evidence>
<keyword evidence="2 11" id="KW-0413">Isomerase</keyword>
<gene>
    <name evidence="11" type="primary">truC</name>
    <name evidence="11" type="ORF">FCL42_18410</name>
</gene>
<dbReference type="InterPro" id="IPR006145">
    <property type="entry name" value="PsdUridine_synth_RsuA/RluA"/>
</dbReference>
<evidence type="ECO:0000313" key="11">
    <source>
        <dbReference type="EMBL" id="TKB50791.1"/>
    </source>
</evidence>
<proteinExistence type="predicted"/>
<comment type="caution">
    <text evidence="11">The sequence shown here is derived from an EMBL/GenBank/DDBJ whole genome shotgun (WGS) entry which is preliminary data.</text>
</comment>
<dbReference type="CDD" id="cd02563">
    <property type="entry name" value="PseudoU_synth_TruC"/>
    <property type="match status" value="1"/>
</dbReference>
<evidence type="ECO:0000256" key="7">
    <source>
        <dbReference type="ARBA" id="ARBA00041803"/>
    </source>
</evidence>
<dbReference type="RefSeq" id="WP_136864902.1">
    <property type="nucleotide sequence ID" value="NZ_SWCJ01000020.1"/>
</dbReference>
<dbReference type="NCBIfam" id="NF008321">
    <property type="entry name" value="PRK11112.1"/>
    <property type="match status" value="1"/>
</dbReference>
<dbReference type="InterPro" id="IPR020103">
    <property type="entry name" value="PsdUridine_synth_cat_dom_sf"/>
</dbReference>
<comment type="catalytic activity">
    <reaction evidence="3">
        <text>uridine(65) in tRNA = pseudouridine(65) in tRNA</text>
        <dbReference type="Rhea" id="RHEA:42536"/>
        <dbReference type="Rhea" id="RHEA-COMP:10103"/>
        <dbReference type="Rhea" id="RHEA-COMP:10104"/>
        <dbReference type="ChEBI" id="CHEBI:65314"/>
        <dbReference type="ChEBI" id="CHEBI:65315"/>
        <dbReference type="EC" id="5.4.99.26"/>
    </reaction>
</comment>
<sequence>MIKILFEDEHLVVVHKPSGLLVHRSWLAKRETEFAMQMVRDLVGCHVFPLHRLDRPTSGILVFAKSSEIAKLMQPQFTERGIDKHYLALVRGYVNEAGHLDYPLKEELDKIADARADQDKEPQEAVTDYWPLHQVELPFAVGRYQTSRYSLVAMKPLTGRKHQLRRHMAHLRHPIIGDTTHGDGRHNKFYREQYQSQRLWLIAKALCFDHPVSGERISIETDLEQEWITLFEQFGWSTEQSGYQVLKMGLAGL</sequence>
<dbReference type="SUPFAM" id="SSF55120">
    <property type="entry name" value="Pseudouridine synthase"/>
    <property type="match status" value="1"/>
</dbReference>
<evidence type="ECO:0000256" key="4">
    <source>
        <dbReference type="ARBA" id="ARBA00037670"/>
    </source>
</evidence>
<comment type="function">
    <text evidence="4">Responsible for synthesis of pseudouridine from uracil-65 in transfer RNAs.</text>
</comment>
<dbReference type="Pfam" id="PF00849">
    <property type="entry name" value="PseudoU_synth_2"/>
    <property type="match status" value="1"/>
</dbReference>
<dbReference type="EC" id="5.4.99.26" evidence="5"/>
<dbReference type="Gene3D" id="3.30.2350.10">
    <property type="entry name" value="Pseudouridine synthase"/>
    <property type="match status" value="1"/>
</dbReference>
<dbReference type="GO" id="GO:0160149">
    <property type="term" value="F:tRNA pseudouridine(65) synthase activity"/>
    <property type="evidence" value="ECO:0007669"/>
    <property type="project" value="UniProtKB-EC"/>
</dbReference>
<feature type="domain" description="Pseudouridine synthase RsuA/RluA-like" evidence="10">
    <location>
        <begin position="10"/>
        <end position="170"/>
    </location>
</feature>
<dbReference type="PANTHER" id="PTHR21600:SF56">
    <property type="entry name" value="TRNA PSEUDOURIDINE SYNTHASE C"/>
    <property type="match status" value="1"/>
</dbReference>